<evidence type="ECO:0000313" key="3">
    <source>
        <dbReference type="EMBL" id="GAA4077440.1"/>
    </source>
</evidence>
<keyword evidence="4" id="KW-1185">Reference proteome</keyword>
<comment type="caution">
    <text evidence="3">The sequence shown here is derived from an EMBL/GenBank/DDBJ whole genome shotgun (WGS) entry which is preliminary data.</text>
</comment>
<dbReference type="InterPro" id="IPR009057">
    <property type="entry name" value="Homeodomain-like_sf"/>
</dbReference>
<feature type="region of interest" description="Disordered" evidence="1">
    <location>
        <begin position="154"/>
        <end position="195"/>
    </location>
</feature>
<organism evidence="3 4">
    <name type="scientific">Streptomyces shaanxiensis</name>
    <dbReference type="NCBI Taxonomy" id="653357"/>
    <lineage>
        <taxon>Bacteria</taxon>
        <taxon>Bacillati</taxon>
        <taxon>Actinomycetota</taxon>
        <taxon>Actinomycetes</taxon>
        <taxon>Kitasatosporales</taxon>
        <taxon>Streptomycetaceae</taxon>
        <taxon>Streptomyces</taxon>
    </lineage>
</organism>
<proteinExistence type="predicted"/>
<gene>
    <name evidence="3" type="ORF">GCM10022233_65510</name>
</gene>
<dbReference type="Proteomes" id="UP001499984">
    <property type="component" value="Unassembled WGS sequence"/>
</dbReference>
<protein>
    <recommendedName>
        <fullName evidence="2">Winged helix-turn helix domain-containing protein</fullName>
    </recommendedName>
</protein>
<dbReference type="EMBL" id="BAAAZY010000021">
    <property type="protein sequence ID" value="GAA4077440.1"/>
    <property type="molecule type" value="Genomic_DNA"/>
</dbReference>
<feature type="compositionally biased region" description="Low complexity" evidence="1">
    <location>
        <begin position="167"/>
        <end position="177"/>
    </location>
</feature>
<dbReference type="InterPro" id="IPR025959">
    <property type="entry name" value="Winged_HTH_dom"/>
</dbReference>
<evidence type="ECO:0000259" key="2">
    <source>
        <dbReference type="Pfam" id="PF13592"/>
    </source>
</evidence>
<evidence type="ECO:0000256" key="1">
    <source>
        <dbReference type="SAM" id="MobiDB-lite"/>
    </source>
</evidence>
<dbReference type="Pfam" id="PF13592">
    <property type="entry name" value="HTH_33"/>
    <property type="match status" value="1"/>
</dbReference>
<accession>A0ABP7VYZ7</accession>
<dbReference type="Pfam" id="PF13384">
    <property type="entry name" value="HTH_23"/>
    <property type="match status" value="1"/>
</dbReference>
<dbReference type="SUPFAM" id="SSF46689">
    <property type="entry name" value="Homeodomain-like"/>
    <property type="match status" value="1"/>
</dbReference>
<feature type="domain" description="Winged helix-turn helix" evidence="2">
    <location>
        <begin position="97"/>
        <end position="155"/>
    </location>
</feature>
<sequence>MRYAQGGGLTAERRAFREQIRLDAGEMFAAGSDNAEVAKVLRVHVCSVQRWRREWAERGEAGLVSKGPASLPKLSDELFVKLEAALALGAVAHGWPDERWTLARIRTLIGRMFHKSYTGPGVCLLLHRHGWSPQIPARRAVQRDDKAVATWVKETWPAVEPPRRRSAPGPSSPTRPGSRSRRTPPAPGPAEVPPR</sequence>
<reference evidence="4" key="1">
    <citation type="journal article" date="2019" name="Int. J. Syst. Evol. Microbiol.">
        <title>The Global Catalogue of Microorganisms (GCM) 10K type strain sequencing project: providing services to taxonomists for standard genome sequencing and annotation.</title>
        <authorList>
            <consortium name="The Broad Institute Genomics Platform"/>
            <consortium name="The Broad Institute Genome Sequencing Center for Infectious Disease"/>
            <person name="Wu L."/>
            <person name="Ma J."/>
        </authorList>
    </citation>
    <scope>NUCLEOTIDE SEQUENCE [LARGE SCALE GENOMIC DNA]</scope>
    <source>
        <strain evidence="4">JCM 16925</strain>
    </source>
</reference>
<evidence type="ECO:0000313" key="4">
    <source>
        <dbReference type="Proteomes" id="UP001499984"/>
    </source>
</evidence>
<feature type="compositionally biased region" description="Pro residues" evidence="1">
    <location>
        <begin position="184"/>
        <end position="195"/>
    </location>
</feature>
<name>A0ABP7VYZ7_9ACTN</name>